<dbReference type="SUPFAM" id="SSF47203">
    <property type="entry name" value="Acyl-CoA dehydrogenase C-terminal domain-like"/>
    <property type="match status" value="1"/>
</dbReference>
<dbReference type="InterPro" id="IPR006091">
    <property type="entry name" value="Acyl-CoA_Oxase/DH_mid-dom"/>
</dbReference>
<keyword evidence="5" id="KW-0560">Oxidoreductase</keyword>
<evidence type="ECO:0000313" key="10">
    <source>
        <dbReference type="Proteomes" id="UP000239326"/>
    </source>
</evidence>
<dbReference type="GO" id="GO:0050660">
    <property type="term" value="F:flavin adenine dinucleotide binding"/>
    <property type="evidence" value="ECO:0007669"/>
    <property type="project" value="InterPro"/>
</dbReference>
<dbReference type="Proteomes" id="UP000239326">
    <property type="component" value="Chromosome"/>
</dbReference>
<evidence type="ECO:0000256" key="2">
    <source>
        <dbReference type="ARBA" id="ARBA00009347"/>
    </source>
</evidence>
<dbReference type="InterPro" id="IPR013786">
    <property type="entry name" value="AcylCoA_DH/ox_N"/>
</dbReference>
<feature type="domain" description="Acyl-CoA dehydrogenase/oxidase N-terminal" evidence="8">
    <location>
        <begin position="16"/>
        <end position="128"/>
    </location>
</feature>
<reference evidence="9 10" key="1">
    <citation type="submission" date="2018-03" db="EMBL/GenBank/DDBJ databases">
        <title>Genome sequencing of Simplicispira sp.</title>
        <authorList>
            <person name="Kim S.-J."/>
            <person name="Heo J."/>
            <person name="Kwon S.-W."/>
        </authorList>
    </citation>
    <scope>NUCLEOTIDE SEQUENCE [LARGE SCALE GENOMIC DNA]</scope>
    <source>
        <strain evidence="9 10">SC1-8</strain>
    </source>
</reference>
<feature type="domain" description="Acyl-CoA oxidase/dehydrogenase middle" evidence="7">
    <location>
        <begin position="132"/>
        <end position="226"/>
    </location>
</feature>
<gene>
    <name evidence="9" type="ORF">C6571_17255</name>
</gene>
<feature type="domain" description="Acyl-CoA dehydrogenase/oxidase C-terminal" evidence="6">
    <location>
        <begin position="238"/>
        <end position="386"/>
    </location>
</feature>
<evidence type="ECO:0000259" key="6">
    <source>
        <dbReference type="Pfam" id="PF00441"/>
    </source>
</evidence>
<dbReference type="SUPFAM" id="SSF56645">
    <property type="entry name" value="Acyl-CoA dehydrogenase NM domain-like"/>
    <property type="match status" value="1"/>
</dbReference>
<dbReference type="Gene3D" id="1.20.140.10">
    <property type="entry name" value="Butyryl-CoA Dehydrogenase, subunit A, domain 3"/>
    <property type="match status" value="1"/>
</dbReference>
<dbReference type="GO" id="GO:0003995">
    <property type="term" value="F:acyl-CoA dehydrogenase activity"/>
    <property type="evidence" value="ECO:0007669"/>
    <property type="project" value="InterPro"/>
</dbReference>
<sequence>MRDPALSGVYVSYFNETHGMVRDTMRRFVNEAVKPHIDAWEEAGAFPREVYQQAGSLGLLGIGHPTEFGGAGEQDVFLKVAASEELMRSGSGGFVASLGSLDIGLPPVWRVGSEALKARVVPQVIAGEKIIALAITEPSGGSDVANLKTRAVRDGDHYVVNGSKTFITSGARADYYTVAVRTGEAGFGGVSLLLIEKDTPGFTVGRNLKKMGWWASDTAELFFQDCCVPADNLLGPENSGFFTIMANFQAERLSLAVMAYMTAQLALEQCLAYVKERVTFGKPLSKHQVIRHKLAEMATQVDVAREYAYRCAARMQAGDSAIAEVSMAKNFATSVSSMVTDEAVQIFGGMGFMRESLVERLYRDNRILSIGGGTHEIMNEIIGKQLGL</sequence>
<dbReference type="InterPro" id="IPR009075">
    <property type="entry name" value="AcylCo_DH/oxidase_C"/>
</dbReference>
<evidence type="ECO:0000256" key="3">
    <source>
        <dbReference type="ARBA" id="ARBA00022630"/>
    </source>
</evidence>
<dbReference type="FunFam" id="2.40.110.10:FF:000002">
    <property type="entry name" value="Acyl-CoA dehydrogenase fadE12"/>
    <property type="match status" value="1"/>
</dbReference>
<dbReference type="KEGG" id="simp:C6571_17255"/>
<dbReference type="InterPro" id="IPR036250">
    <property type="entry name" value="AcylCo_DH-like_C"/>
</dbReference>
<dbReference type="Pfam" id="PF00441">
    <property type="entry name" value="Acyl-CoA_dh_1"/>
    <property type="match status" value="1"/>
</dbReference>
<organism evidence="9 10">
    <name type="scientific">Simplicispira suum</name>
    <dbReference type="NCBI Taxonomy" id="2109915"/>
    <lineage>
        <taxon>Bacteria</taxon>
        <taxon>Pseudomonadati</taxon>
        <taxon>Pseudomonadota</taxon>
        <taxon>Betaproteobacteria</taxon>
        <taxon>Burkholderiales</taxon>
        <taxon>Comamonadaceae</taxon>
        <taxon>Simplicispira</taxon>
    </lineage>
</organism>
<dbReference type="InterPro" id="IPR006089">
    <property type="entry name" value="Acyl-CoA_DH_CS"/>
</dbReference>
<accession>A0A2S0N4E2</accession>
<dbReference type="InterPro" id="IPR037069">
    <property type="entry name" value="AcylCoA_DH/ox_N_sf"/>
</dbReference>
<evidence type="ECO:0000259" key="8">
    <source>
        <dbReference type="Pfam" id="PF02771"/>
    </source>
</evidence>
<dbReference type="InterPro" id="IPR050741">
    <property type="entry name" value="Acyl-CoA_dehydrogenase"/>
</dbReference>
<dbReference type="InterPro" id="IPR046373">
    <property type="entry name" value="Acyl-CoA_Oxase/DH_mid-dom_sf"/>
</dbReference>
<dbReference type="GO" id="GO:0033539">
    <property type="term" value="P:fatty acid beta-oxidation using acyl-CoA dehydrogenase"/>
    <property type="evidence" value="ECO:0007669"/>
    <property type="project" value="TreeGrafter"/>
</dbReference>
<dbReference type="AlphaFoldDB" id="A0A2S0N4E2"/>
<protein>
    <submittedName>
        <fullName evidence="9">Acyl-CoA dehydrogenase</fullName>
    </submittedName>
</protein>
<dbReference type="FunFam" id="1.20.140.10:FF:000001">
    <property type="entry name" value="Acyl-CoA dehydrogenase"/>
    <property type="match status" value="1"/>
</dbReference>
<evidence type="ECO:0000259" key="7">
    <source>
        <dbReference type="Pfam" id="PF02770"/>
    </source>
</evidence>
<proteinExistence type="inferred from homology"/>
<dbReference type="PANTHER" id="PTHR48083:SF28">
    <property type="entry name" value="ACYL-COA DEHYDROGENASE FAMILY PROTEIN (AFU_ORTHOLOGUE AFUA_6G10880)-RELATED"/>
    <property type="match status" value="1"/>
</dbReference>
<dbReference type="EMBL" id="CP027669">
    <property type="protein sequence ID" value="AVO42813.1"/>
    <property type="molecule type" value="Genomic_DNA"/>
</dbReference>
<dbReference type="PANTHER" id="PTHR48083">
    <property type="entry name" value="MEDIUM-CHAIN SPECIFIC ACYL-COA DEHYDROGENASE, MITOCHONDRIAL-RELATED"/>
    <property type="match status" value="1"/>
</dbReference>
<dbReference type="Pfam" id="PF02771">
    <property type="entry name" value="Acyl-CoA_dh_N"/>
    <property type="match status" value="1"/>
</dbReference>
<evidence type="ECO:0000256" key="4">
    <source>
        <dbReference type="ARBA" id="ARBA00022827"/>
    </source>
</evidence>
<dbReference type="InterPro" id="IPR009100">
    <property type="entry name" value="AcylCoA_DH/oxidase_NM_dom_sf"/>
</dbReference>
<keyword evidence="10" id="KW-1185">Reference proteome</keyword>
<evidence type="ECO:0000313" key="9">
    <source>
        <dbReference type="EMBL" id="AVO42813.1"/>
    </source>
</evidence>
<evidence type="ECO:0000256" key="5">
    <source>
        <dbReference type="ARBA" id="ARBA00023002"/>
    </source>
</evidence>
<dbReference type="GO" id="GO:0005737">
    <property type="term" value="C:cytoplasm"/>
    <property type="evidence" value="ECO:0007669"/>
    <property type="project" value="TreeGrafter"/>
</dbReference>
<dbReference type="OrthoDB" id="9770681at2"/>
<evidence type="ECO:0000256" key="1">
    <source>
        <dbReference type="ARBA" id="ARBA00001974"/>
    </source>
</evidence>
<dbReference type="Gene3D" id="2.40.110.10">
    <property type="entry name" value="Butyryl-CoA Dehydrogenase, subunit A, domain 2"/>
    <property type="match status" value="1"/>
</dbReference>
<dbReference type="Gene3D" id="1.10.540.10">
    <property type="entry name" value="Acyl-CoA dehydrogenase/oxidase, N-terminal domain"/>
    <property type="match status" value="1"/>
</dbReference>
<comment type="similarity">
    <text evidence="2">Belongs to the acyl-CoA dehydrogenase family.</text>
</comment>
<keyword evidence="4" id="KW-0274">FAD</keyword>
<dbReference type="PROSITE" id="PS00073">
    <property type="entry name" value="ACYL_COA_DH_2"/>
    <property type="match status" value="1"/>
</dbReference>
<dbReference type="RefSeq" id="WP_106447788.1">
    <property type="nucleotide sequence ID" value="NZ_CP027669.1"/>
</dbReference>
<name>A0A2S0N4E2_9BURK</name>
<comment type="cofactor">
    <cofactor evidence="1">
        <name>FAD</name>
        <dbReference type="ChEBI" id="CHEBI:57692"/>
    </cofactor>
</comment>
<keyword evidence="3" id="KW-0285">Flavoprotein</keyword>
<dbReference type="Pfam" id="PF02770">
    <property type="entry name" value="Acyl-CoA_dh_M"/>
    <property type="match status" value="1"/>
</dbReference>